<dbReference type="GO" id="GO:0008320">
    <property type="term" value="F:protein transmembrane transporter activity"/>
    <property type="evidence" value="ECO:0007669"/>
    <property type="project" value="InterPro"/>
</dbReference>
<evidence type="ECO:0000313" key="11">
    <source>
        <dbReference type="Proteomes" id="UP000667349"/>
    </source>
</evidence>
<evidence type="ECO:0000313" key="10">
    <source>
        <dbReference type="EMBL" id="KAG5310635.1"/>
    </source>
</evidence>
<dbReference type="Gene3D" id="2.40.160.10">
    <property type="entry name" value="Porin"/>
    <property type="match status" value="1"/>
</dbReference>
<keyword evidence="7" id="KW-0653">Protein transport</keyword>
<evidence type="ECO:0000256" key="9">
    <source>
        <dbReference type="ARBA" id="ARBA00023136"/>
    </source>
</evidence>
<keyword evidence="9" id="KW-0472">Membrane</keyword>
<accession>A0A836EMS0</accession>
<comment type="caution">
    <text evidence="10">The sequence shown here is derived from an EMBL/GenBank/DDBJ whole genome shotgun (WGS) entry which is preliminary data.</text>
</comment>
<evidence type="ECO:0000256" key="6">
    <source>
        <dbReference type="ARBA" id="ARBA00022787"/>
    </source>
</evidence>
<dbReference type="Proteomes" id="UP000667349">
    <property type="component" value="Unassembled WGS sequence"/>
</dbReference>
<evidence type="ECO:0000256" key="7">
    <source>
        <dbReference type="ARBA" id="ARBA00022927"/>
    </source>
</evidence>
<evidence type="ECO:0000256" key="4">
    <source>
        <dbReference type="ARBA" id="ARBA00022452"/>
    </source>
</evidence>
<organism evidence="10 11">
    <name type="scientific">Acromyrmex insinuator</name>
    <dbReference type="NCBI Taxonomy" id="230686"/>
    <lineage>
        <taxon>Eukaryota</taxon>
        <taxon>Metazoa</taxon>
        <taxon>Ecdysozoa</taxon>
        <taxon>Arthropoda</taxon>
        <taxon>Hexapoda</taxon>
        <taxon>Insecta</taxon>
        <taxon>Pterygota</taxon>
        <taxon>Neoptera</taxon>
        <taxon>Endopterygota</taxon>
        <taxon>Hymenoptera</taxon>
        <taxon>Apocrita</taxon>
        <taxon>Aculeata</taxon>
        <taxon>Formicoidea</taxon>
        <taxon>Formicidae</taxon>
        <taxon>Myrmicinae</taxon>
        <taxon>Acromyrmex</taxon>
    </lineage>
</organism>
<feature type="non-terminal residue" evidence="10">
    <location>
        <position position="329"/>
    </location>
</feature>
<evidence type="ECO:0000256" key="2">
    <source>
        <dbReference type="ARBA" id="ARBA00010510"/>
    </source>
</evidence>
<keyword evidence="11" id="KW-1185">Reference proteome</keyword>
<dbReference type="InterPro" id="IPR023614">
    <property type="entry name" value="Porin_dom_sf"/>
</dbReference>
<keyword evidence="3" id="KW-0813">Transport</keyword>
<dbReference type="AlphaFoldDB" id="A0A836EMS0"/>
<dbReference type="PANTHER" id="PTHR10802">
    <property type="entry name" value="MITOCHONDRIAL IMPORT RECEPTOR SUBUNIT TOM40"/>
    <property type="match status" value="1"/>
</dbReference>
<comment type="similarity">
    <text evidence="2">Belongs to the Tom40 family.</text>
</comment>
<keyword evidence="5" id="KW-0812">Transmembrane</keyword>
<proteinExistence type="inferred from homology"/>
<comment type="subcellular location">
    <subcellularLocation>
        <location evidence="1">Mitochondrion outer membrane</location>
        <topology evidence="1">Multi-pass membrane protein</topology>
    </subcellularLocation>
</comment>
<dbReference type="GO" id="GO:0005741">
    <property type="term" value="C:mitochondrial outer membrane"/>
    <property type="evidence" value="ECO:0007669"/>
    <property type="project" value="UniProtKB-SubCell"/>
</dbReference>
<name>A0A836EMS0_9HYME</name>
<evidence type="ECO:0000256" key="8">
    <source>
        <dbReference type="ARBA" id="ARBA00023128"/>
    </source>
</evidence>
<keyword evidence="6" id="KW-1000">Mitochondrion outer membrane</keyword>
<feature type="non-terminal residue" evidence="10">
    <location>
        <position position="1"/>
    </location>
</feature>
<evidence type="ECO:0000256" key="1">
    <source>
        <dbReference type="ARBA" id="ARBA00004374"/>
    </source>
</evidence>
<dbReference type="InterPro" id="IPR027246">
    <property type="entry name" value="Porin_Euk/Tom40"/>
</dbReference>
<dbReference type="Pfam" id="PF01459">
    <property type="entry name" value="Porin_3"/>
    <property type="match status" value="1"/>
</dbReference>
<evidence type="ECO:0000256" key="5">
    <source>
        <dbReference type="ARBA" id="ARBA00022692"/>
    </source>
</evidence>
<dbReference type="InterPro" id="IPR037930">
    <property type="entry name" value="Tom40"/>
</dbReference>
<dbReference type="EMBL" id="JAANHZ010000472">
    <property type="protein sequence ID" value="KAG5310635.1"/>
    <property type="molecule type" value="Genomic_DNA"/>
</dbReference>
<sequence>NIPVIMGIVQALINKHELFMTSVTQEEPLCVPCFEEVDRKPGNPSSFEDLHAKTKELYPQNFEGAYLFLKKTLSKHFNVTYRITLSSVTPYGLKVGVNYVGTKRVGFTEKYPVISGEITPSGNMSASFVHTLGCRYRFKLATQIIDKKYKAFSSGLEYRSDDCTLALTLANPDLVKLHGTLVLHYLQAITPRITLGTEVACLRGSLIPGGQQTVMCAAFRHSTGPTTLSATFGEAGIHICYHRKASEQLQLGVEIETNTRIHESIGTIVYRVNIPYADFICRGFVNSETSMGAVFEKKLHPIPGASLMISGFLNHKKQQFRVGIGLNIG</sequence>
<gene>
    <name evidence="10" type="primary">Tomboy40</name>
    <name evidence="10" type="ORF">G6Z75_0003040</name>
</gene>
<protein>
    <submittedName>
        <fullName evidence="10">TO402 protein</fullName>
    </submittedName>
</protein>
<reference evidence="10" key="1">
    <citation type="submission" date="2020-02" db="EMBL/GenBank/DDBJ databases">
        <title>Relaxed selection underlies rapid genomic changes in the transitions from sociality to social parasitism in ants.</title>
        <authorList>
            <person name="Bi X."/>
        </authorList>
    </citation>
    <scope>NUCLEOTIDE SEQUENCE</scope>
    <source>
        <strain evidence="10">BGI-DK2013a</strain>
        <tissue evidence="10">Whole body</tissue>
    </source>
</reference>
<evidence type="ECO:0000256" key="3">
    <source>
        <dbReference type="ARBA" id="ARBA00022448"/>
    </source>
</evidence>
<dbReference type="GO" id="GO:0030150">
    <property type="term" value="P:protein import into mitochondrial matrix"/>
    <property type="evidence" value="ECO:0007669"/>
    <property type="project" value="InterPro"/>
</dbReference>
<keyword evidence="4" id="KW-1134">Transmembrane beta strand</keyword>
<dbReference type="CDD" id="cd07305">
    <property type="entry name" value="Porin3_Tom40"/>
    <property type="match status" value="1"/>
</dbReference>
<keyword evidence="8" id="KW-0496">Mitochondrion</keyword>